<evidence type="ECO:0000256" key="1">
    <source>
        <dbReference type="ARBA" id="ARBA00010641"/>
    </source>
</evidence>
<evidence type="ECO:0000259" key="6">
    <source>
        <dbReference type="Pfam" id="PF08281"/>
    </source>
</evidence>
<evidence type="ECO:0000313" key="7">
    <source>
        <dbReference type="EMBL" id="MDA3731142.1"/>
    </source>
</evidence>
<evidence type="ECO:0000256" key="4">
    <source>
        <dbReference type="ARBA" id="ARBA00023163"/>
    </source>
</evidence>
<evidence type="ECO:0000259" key="5">
    <source>
        <dbReference type="Pfam" id="PF04542"/>
    </source>
</evidence>
<keyword evidence="4" id="KW-0804">Transcription</keyword>
<keyword evidence="8" id="KW-1185">Reference proteome</keyword>
<organism evidence="7 8">
    <name type="scientific">Holtiella tumoricola</name>
    <dbReference type="NCBI Taxonomy" id="3018743"/>
    <lineage>
        <taxon>Bacteria</taxon>
        <taxon>Bacillati</taxon>
        <taxon>Bacillota</taxon>
        <taxon>Clostridia</taxon>
        <taxon>Lachnospirales</taxon>
        <taxon>Cellulosilyticaceae</taxon>
        <taxon>Holtiella</taxon>
    </lineage>
</organism>
<sequence>MEKHEIDSKIAEVSKSILSYCMTRTSTQHEAEDLAQDILLQLIKSLPNIRDDQAIYKFMWSVAGNVYSSWYRRKIKIKECELIEESYYGYFDDIKDDHTEIDLLRRELSLMSEKYRKVTILYYLENKSCLEISQKLSISESMVKYLLFKARKILKEGMNMNRNYGEQSYNPKQLSLMYMGEGPNRFWQLLDSKAIPQNILWACYNDDLTGEEISLQIGVALPYLESELYTLVNAGILLKRGNRYTTNIVIMSKDFSREVSSKLADIQDKIADSINHFLVAHESDIRSIGFYGCNMSHNTYMWQMMCMVLASTFKKCQEIDLGGETPITAFGERAYVWGEEECKNAFNICQIQGGGVEIEDCMLYFMDWIENPKGTHHDFYNDRKLVNLFIRLAKGQVKDPNEYEKEMIVTLIKRGYVLNKNGELAITVPVYTQKQIDKVIKILDPIIEETYQLSQEIFSVICSILKNHTPIHLKQSIKGIARMRLFSEVVSAPAHIMHCKDYIKTNWSANEMPTTYIVIDETM</sequence>
<dbReference type="PANTHER" id="PTHR43133">
    <property type="entry name" value="RNA POLYMERASE ECF-TYPE SIGMA FACTO"/>
    <property type="match status" value="1"/>
</dbReference>
<comment type="caution">
    <text evidence="7">The sequence shown here is derived from an EMBL/GenBank/DDBJ whole genome shotgun (WGS) entry which is preliminary data.</text>
</comment>
<name>A0AA42DLR6_9FIRM</name>
<dbReference type="NCBIfam" id="TIGR02937">
    <property type="entry name" value="sigma70-ECF"/>
    <property type="match status" value="1"/>
</dbReference>
<dbReference type="InterPro" id="IPR036388">
    <property type="entry name" value="WH-like_DNA-bd_sf"/>
</dbReference>
<keyword evidence="2" id="KW-0805">Transcription regulation</keyword>
<reference evidence="7" key="1">
    <citation type="journal article" date="2023" name="Int. J. Syst. Evol. Microbiol.">
        <title>&lt;i&gt;Holtiella tumoricola&lt;/i&gt; gen. nov. sp. nov., isolated from a human clinical sample.</title>
        <authorList>
            <person name="Allen-Vercoe E."/>
            <person name="Daigneault M.C."/>
            <person name="Vancuren S.J."/>
            <person name="Cochrane K."/>
            <person name="O'Neal L.L."/>
            <person name="Sankaranarayanan K."/>
            <person name="Lawson P.A."/>
        </authorList>
    </citation>
    <scope>NUCLEOTIDE SEQUENCE</scope>
    <source>
        <strain evidence="7">CC70A</strain>
    </source>
</reference>
<evidence type="ECO:0000256" key="3">
    <source>
        <dbReference type="ARBA" id="ARBA00023082"/>
    </source>
</evidence>
<gene>
    <name evidence="7" type="ORF">PBV87_06525</name>
</gene>
<accession>A0AA42DLR6</accession>
<dbReference type="InterPro" id="IPR007627">
    <property type="entry name" value="RNA_pol_sigma70_r2"/>
</dbReference>
<dbReference type="InterPro" id="IPR013324">
    <property type="entry name" value="RNA_pol_sigma_r3/r4-like"/>
</dbReference>
<dbReference type="PANTHER" id="PTHR43133:SF46">
    <property type="entry name" value="RNA POLYMERASE SIGMA-70 FACTOR ECF SUBFAMILY"/>
    <property type="match status" value="1"/>
</dbReference>
<keyword evidence="3" id="KW-0731">Sigma factor</keyword>
<dbReference type="GO" id="GO:0003677">
    <property type="term" value="F:DNA binding"/>
    <property type="evidence" value="ECO:0007669"/>
    <property type="project" value="InterPro"/>
</dbReference>
<dbReference type="Pfam" id="PF08281">
    <property type="entry name" value="Sigma70_r4_2"/>
    <property type="match status" value="1"/>
</dbReference>
<dbReference type="InterPro" id="IPR039425">
    <property type="entry name" value="RNA_pol_sigma-70-like"/>
</dbReference>
<dbReference type="Gene3D" id="1.10.1740.10">
    <property type="match status" value="1"/>
</dbReference>
<proteinExistence type="inferred from homology"/>
<dbReference type="RefSeq" id="WP_271011579.1">
    <property type="nucleotide sequence ID" value="NZ_JAQIFT010000028.1"/>
</dbReference>
<dbReference type="Pfam" id="PF04542">
    <property type="entry name" value="Sigma70_r2"/>
    <property type="match status" value="1"/>
</dbReference>
<dbReference type="AlphaFoldDB" id="A0AA42DLR6"/>
<dbReference type="GO" id="GO:0016987">
    <property type="term" value="F:sigma factor activity"/>
    <property type="evidence" value="ECO:0007669"/>
    <property type="project" value="UniProtKB-KW"/>
</dbReference>
<protein>
    <submittedName>
        <fullName evidence="7">Sigma-70 family RNA polymerase sigma factor</fullName>
    </submittedName>
</protein>
<dbReference type="Proteomes" id="UP001169242">
    <property type="component" value="Unassembled WGS sequence"/>
</dbReference>
<dbReference type="GO" id="GO:0006352">
    <property type="term" value="P:DNA-templated transcription initiation"/>
    <property type="evidence" value="ECO:0007669"/>
    <property type="project" value="InterPro"/>
</dbReference>
<dbReference type="SUPFAM" id="SSF88946">
    <property type="entry name" value="Sigma2 domain of RNA polymerase sigma factors"/>
    <property type="match status" value="1"/>
</dbReference>
<evidence type="ECO:0000313" key="8">
    <source>
        <dbReference type="Proteomes" id="UP001169242"/>
    </source>
</evidence>
<dbReference type="InterPro" id="IPR013325">
    <property type="entry name" value="RNA_pol_sigma_r2"/>
</dbReference>
<comment type="similarity">
    <text evidence="1">Belongs to the sigma-70 factor family. ECF subfamily.</text>
</comment>
<dbReference type="SUPFAM" id="SSF88659">
    <property type="entry name" value="Sigma3 and sigma4 domains of RNA polymerase sigma factors"/>
    <property type="match status" value="1"/>
</dbReference>
<dbReference type="InterPro" id="IPR014284">
    <property type="entry name" value="RNA_pol_sigma-70_dom"/>
</dbReference>
<dbReference type="EMBL" id="JAQIFT010000028">
    <property type="protein sequence ID" value="MDA3731142.1"/>
    <property type="molecule type" value="Genomic_DNA"/>
</dbReference>
<evidence type="ECO:0000256" key="2">
    <source>
        <dbReference type="ARBA" id="ARBA00023015"/>
    </source>
</evidence>
<dbReference type="CDD" id="cd06171">
    <property type="entry name" value="Sigma70_r4"/>
    <property type="match status" value="1"/>
</dbReference>
<feature type="domain" description="RNA polymerase sigma-70 region 2" evidence="5">
    <location>
        <begin position="15"/>
        <end position="74"/>
    </location>
</feature>
<dbReference type="Gene3D" id="1.10.10.10">
    <property type="entry name" value="Winged helix-like DNA-binding domain superfamily/Winged helix DNA-binding domain"/>
    <property type="match status" value="1"/>
</dbReference>
<dbReference type="InterPro" id="IPR013249">
    <property type="entry name" value="RNA_pol_sigma70_r4_t2"/>
</dbReference>
<feature type="domain" description="RNA polymerase sigma factor 70 region 4 type 2" evidence="6">
    <location>
        <begin position="103"/>
        <end position="153"/>
    </location>
</feature>